<organism evidence="3 4">
    <name type="scientific">Antribacter soli</name>
    <dbReference type="NCBI Taxonomy" id="2910976"/>
    <lineage>
        <taxon>Bacteria</taxon>
        <taxon>Bacillati</taxon>
        <taxon>Actinomycetota</taxon>
        <taxon>Actinomycetes</taxon>
        <taxon>Micrococcales</taxon>
        <taxon>Promicromonosporaceae</taxon>
        <taxon>Antribacter</taxon>
    </lineage>
</organism>
<gene>
    <name evidence="3" type="ORF">L1785_05395</name>
</gene>
<dbReference type="Pfam" id="PF07811">
    <property type="entry name" value="TadE"/>
    <property type="match status" value="1"/>
</dbReference>
<keyword evidence="4" id="KW-1185">Reference proteome</keyword>
<evidence type="ECO:0000313" key="3">
    <source>
        <dbReference type="EMBL" id="MCF4120408.1"/>
    </source>
</evidence>
<keyword evidence="1" id="KW-0472">Membrane</keyword>
<evidence type="ECO:0000256" key="1">
    <source>
        <dbReference type="SAM" id="Phobius"/>
    </source>
</evidence>
<reference evidence="3" key="1">
    <citation type="submission" date="2022-01" db="EMBL/GenBank/DDBJ databases">
        <title>Antribacter sp. nov., isolated from Guizhou of China.</title>
        <authorList>
            <person name="Chengliang C."/>
            <person name="Ya Z."/>
        </authorList>
    </citation>
    <scope>NUCLEOTIDE SEQUENCE</scope>
    <source>
        <strain evidence="3">KLBMP 9083</strain>
    </source>
</reference>
<comment type="caution">
    <text evidence="3">The sequence shown here is derived from an EMBL/GenBank/DDBJ whole genome shotgun (WGS) entry which is preliminary data.</text>
</comment>
<evidence type="ECO:0000259" key="2">
    <source>
        <dbReference type="Pfam" id="PF07811"/>
    </source>
</evidence>
<feature type="domain" description="TadE-like" evidence="2">
    <location>
        <begin position="19"/>
        <end position="58"/>
    </location>
</feature>
<keyword evidence="1" id="KW-1133">Transmembrane helix</keyword>
<evidence type="ECO:0000313" key="4">
    <source>
        <dbReference type="Proteomes" id="UP001165405"/>
    </source>
</evidence>
<dbReference type="Proteomes" id="UP001165405">
    <property type="component" value="Unassembled WGS sequence"/>
</dbReference>
<keyword evidence="1" id="KW-0812">Transmembrane</keyword>
<proteinExistence type="predicted"/>
<dbReference type="AlphaFoldDB" id="A0AA41QBI2"/>
<dbReference type="InterPro" id="IPR012495">
    <property type="entry name" value="TadE-like_dom"/>
</dbReference>
<name>A0AA41QBI2_9MICO</name>
<accession>A0AA41QBI2</accession>
<sequence length="140" mass="14331">MNVSVLTGVRPRPEADDAGAASIQTVIVYPIVLLLIFGMVQGVLYFHAQNTAQAIANGAVQAARVEGGSVEAGYQEAAARLERAGEGVFADVRIAVDRGATTATATVTGLAPSIVPGLRGLLIEQTATGPVERFTSEGAP</sequence>
<dbReference type="EMBL" id="JAKGSG010000020">
    <property type="protein sequence ID" value="MCF4120408.1"/>
    <property type="molecule type" value="Genomic_DNA"/>
</dbReference>
<dbReference type="RefSeq" id="WP_236088178.1">
    <property type="nucleotide sequence ID" value="NZ_JAKGSG010000020.1"/>
</dbReference>
<protein>
    <submittedName>
        <fullName evidence="3">Pilus assembly protein</fullName>
    </submittedName>
</protein>
<feature type="transmembrane region" description="Helical" evidence="1">
    <location>
        <begin position="26"/>
        <end position="46"/>
    </location>
</feature>